<gene>
    <name evidence="2" type="ORF">V5799_032274</name>
</gene>
<feature type="compositionally biased region" description="Basic and acidic residues" evidence="1">
    <location>
        <begin position="77"/>
        <end position="92"/>
    </location>
</feature>
<feature type="compositionally biased region" description="Acidic residues" evidence="1">
    <location>
        <begin position="109"/>
        <end position="123"/>
    </location>
</feature>
<protein>
    <submittedName>
        <fullName evidence="2">Uncharacterized protein</fullName>
    </submittedName>
</protein>
<comment type="caution">
    <text evidence="2">The sequence shown here is derived from an EMBL/GenBank/DDBJ whole genome shotgun (WGS) entry which is preliminary data.</text>
</comment>
<evidence type="ECO:0000313" key="2">
    <source>
        <dbReference type="EMBL" id="KAK8765117.1"/>
    </source>
</evidence>
<keyword evidence="3" id="KW-1185">Reference proteome</keyword>
<feature type="non-terminal residue" evidence="2">
    <location>
        <position position="1"/>
    </location>
</feature>
<organism evidence="2 3">
    <name type="scientific">Amblyomma americanum</name>
    <name type="common">Lone star tick</name>
    <dbReference type="NCBI Taxonomy" id="6943"/>
    <lineage>
        <taxon>Eukaryota</taxon>
        <taxon>Metazoa</taxon>
        <taxon>Ecdysozoa</taxon>
        <taxon>Arthropoda</taxon>
        <taxon>Chelicerata</taxon>
        <taxon>Arachnida</taxon>
        <taxon>Acari</taxon>
        <taxon>Parasitiformes</taxon>
        <taxon>Ixodida</taxon>
        <taxon>Ixodoidea</taxon>
        <taxon>Ixodidae</taxon>
        <taxon>Amblyomminae</taxon>
        <taxon>Amblyomma</taxon>
    </lineage>
</organism>
<evidence type="ECO:0000313" key="3">
    <source>
        <dbReference type="Proteomes" id="UP001321473"/>
    </source>
</evidence>
<accession>A0AAQ4DRM7</accession>
<sequence length="233" mass="26478">NPRLGVNVACRPRVNRRPHYVSVQKELDALLPLPTSYLTLKQRRTDRKDDGRKKEQRQHTSRELTYRTVSDGGEDGSGDHSAEEHSAHHEQREEEEEEDPGSSESSSQSDEDDPEGDDDEGEDRPEAANAKRTAAAASSTPAAPSKAHRRTERAVASGSQLPPPRPWLEHGKEFGLPVREDRWSKHVAAKRREAQLIRRSVHDQLRMKALQWRQKENRFHQRYKPATGPALVI</sequence>
<proteinExistence type="predicted"/>
<reference evidence="2 3" key="1">
    <citation type="journal article" date="2023" name="Arcadia Sci">
        <title>De novo assembly of a long-read Amblyomma americanum tick genome.</title>
        <authorList>
            <person name="Chou S."/>
            <person name="Poskanzer K.E."/>
            <person name="Rollins M."/>
            <person name="Thuy-Boun P.S."/>
        </authorList>
    </citation>
    <scope>NUCLEOTIDE SEQUENCE [LARGE SCALE GENOMIC DNA]</scope>
    <source>
        <strain evidence="2">F_SG_1</strain>
        <tissue evidence="2">Salivary glands</tissue>
    </source>
</reference>
<dbReference type="AlphaFoldDB" id="A0AAQ4DRM7"/>
<evidence type="ECO:0000256" key="1">
    <source>
        <dbReference type="SAM" id="MobiDB-lite"/>
    </source>
</evidence>
<dbReference type="Proteomes" id="UP001321473">
    <property type="component" value="Unassembled WGS sequence"/>
</dbReference>
<feature type="region of interest" description="Disordered" evidence="1">
    <location>
        <begin position="36"/>
        <end position="171"/>
    </location>
</feature>
<feature type="compositionally biased region" description="Basic and acidic residues" evidence="1">
    <location>
        <begin position="46"/>
        <end position="65"/>
    </location>
</feature>
<name>A0AAQ4DRM7_AMBAM</name>
<feature type="compositionally biased region" description="Low complexity" evidence="1">
    <location>
        <begin position="127"/>
        <end position="145"/>
    </location>
</feature>
<dbReference type="EMBL" id="JARKHS020027700">
    <property type="protein sequence ID" value="KAK8765117.1"/>
    <property type="molecule type" value="Genomic_DNA"/>
</dbReference>